<reference evidence="2 3" key="1">
    <citation type="submission" date="2019-12" db="EMBL/GenBank/DDBJ databases">
        <authorList>
            <person name="Lee S.D."/>
        </authorList>
    </citation>
    <scope>NUCLEOTIDE SEQUENCE [LARGE SCALE GENOMIC DNA]</scope>
    <source>
        <strain evidence="2 3">GH1-50</strain>
    </source>
</reference>
<organism evidence="2 3">
    <name type="scientific">Kangsaoukella pontilimi</name>
    <dbReference type="NCBI Taxonomy" id="2691042"/>
    <lineage>
        <taxon>Bacteria</taxon>
        <taxon>Pseudomonadati</taxon>
        <taxon>Pseudomonadota</taxon>
        <taxon>Alphaproteobacteria</taxon>
        <taxon>Rhodobacterales</taxon>
        <taxon>Paracoccaceae</taxon>
        <taxon>Kangsaoukella</taxon>
    </lineage>
</organism>
<protein>
    <submittedName>
        <fullName evidence="2">Uncharacterized protein</fullName>
    </submittedName>
</protein>
<name>A0A7C9N327_9RHOB</name>
<feature type="transmembrane region" description="Helical" evidence="1">
    <location>
        <begin position="66"/>
        <end position="83"/>
    </location>
</feature>
<evidence type="ECO:0000313" key="2">
    <source>
        <dbReference type="EMBL" id="MXQ09678.1"/>
    </source>
</evidence>
<comment type="caution">
    <text evidence="2">The sequence shown here is derived from an EMBL/GenBank/DDBJ whole genome shotgun (WGS) entry which is preliminary data.</text>
</comment>
<feature type="transmembrane region" description="Helical" evidence="1">
    <location>
        <begin position="89"/>
        <end position="109"/>
    </location>
</feature>
<feature type="transmembrane region" description="Helical" evidence="1">
    <location>
        <begin position="42"/>
        <end position="59"/>
    </location>
</feature>
<dbReference type="AlphaFoldDB" id="A0A7C9N327"/>
<keyword evidence="1" id="KW-0472">Membrane</keyword>
<dbReference type="RefSeq" id="WP_160765604.1">
    <property type="nucleotide sequence ID" value="NZ_WUPT01000004.1"/>
</dbReference>
<dbReference type="Proteomes" id="UP000480350">
    <property type="component" value="Unassembled WGS sequence"/>
</dbReference>
<gene>
    <name evidence="2" type="ORF">GQ651_17675</name>
</gene>
<keyword evidence="1" id="KW-0812">Transmembrane</keyword>
<proteinExistence type="predicted"/>
<keyword evidence="3" id="KW-1185">Reference proteome</keyword>
<sequence>MGFPGVRYAGAALTAFALAFYATVFARQTHDLFDLPTWIDLTEWPATLLFLASSFLAWVKQPRRAALAVVLGLFAFLAAQHGYIFNVPLGFVLVTVFTIAVLIVLPASLRGK</sequence>
<accession>A0A7C9N327</accession>
<evidence type="ECO:0000313" key="3">
    <source>
        <dbReference type="Proteomes" id="UP000480350"/>
    </source>
</evidence>
<evidence type="ECO:0000256" key="1">
    <source>
        <dbReference type="SAM" id="Phobius"/>
    </source>
</evidence>
<reference evidence="2 3" key="2">
    <citation type="submission" date="2020-03" db="EMBL/GenBank/DDBJ databases">
        <title>Kangsaoukella pontilimi gen. nov., sp. nov., a new member of the family Rhodobacteraceae isolated from a tidal mudflat.</title>
        <authorList>
            <person name="Kim I.S."/>
        </authorList>
    </citation>
    <scope>NUCLEOTIDE SEQUENCE [LARGE SCALE GENOMIC DNA]</scope>
    <source>
        <strain evidence="2 3">GH1-50</strain>
    </source>
</reference>
<keyword evidence="1" id="KW-1133">Transmembrane helix</keyword>
<dbReference type="EMBL" id="WUPT01000004">
    <property type="protein sequence ID" value="MXQ09678.1"/>
    <property type="molecule type" value="Genomic_DNA"/>
</dbReference>